<evidence type="ECO:0000313" key="3">
    <source>
        <dbReference type="Proteomes" id="UP000241167"/>
    </source>
</evidence>
<accession>A0A2P7QZA3</accession>
<comment type="caution">
    <text evidence="2">The sequence shown here is derived from an EMBL/GenBank/DDBJ whole genome shotgun (WGS) entry which is preliminary data.</text>
</comment>
<dbReference type="PROSITE" id="PS51257">
    <property type="entry name" value="PROKAR_LIPOPROTEIN"/>
    <property type="match status" value="1"/>
</dbReference>
<dbReference type="Proteomes" id="UP000241167">
    <property type="component" value="Unassembled WGS sequence"/>
</dbReference>
<sequence>MIDTKMCRAGSIAAFKARAATVVCLLLLAACGKADDRAQASDLSANELYNQIEDARVSQPEQESRGPRLDSLAERDIPAGFTAGAHCSLRQSDRLLLVSNTSGGLARIDGRVTRLRIGGPVGISGGFFVADGASVSIGRAVRAPGQANMSEGPATVSVGGAPDRPIEKIEAEWACR</sequence>
<feature type="signal peptide" evidence="1">
    <location>
        <begin position="1"/>
        <end position="34"/>
    </location>
</feature>
<dbReference type="AlphaFoldDB" id="A0A2P7QZA3"/>
<protein>
    <submittedName>
        <fullName evidence="2">Uncharacterized protein</fullName>
    </submittedName>
</protein>
<keyword evidence="1" id="KW-0732">Signal</keyword>
<feature type="chain" id="PRO_5015110412" evidence="1">
    <location>
        <begin position="35"/>
        <end position="176"/>
    </location>
</feature>
<organism evidence="2 3">
    <name type="scientific">Allosphingosinicella deserti</name>
    <dbReference type="NCBI Taxonomy" id="2116704"/>
    <lineage>
        <taxon>Bacteria</taxon>
        <taxon>Pseudomonadati</taxon>
        <taxon>Pseudomonadota</taxon>
        <taxon>Alphaproteobacteria</taxon>
        <taxon>Sphingomonadales</taxon>
        <taxon>Sphingomonadaceae</taxon>
        <taxon>Allosphingosinicella</taxon>
    </lineage>
</organism>
<name>A0A2P7QZA3_9SPHN</name>
<evidence type="ECO:0000313" key="2">
    <source>
        <dbReference type="EMBL" id="PSJ43283.1"/>
    </source>
</evidence>
<dbReference type="EMBL" id="PXYI01000001">
    <property type="protein sequence ID" value="PSJ43283.1"/>
    <property type="molecule type" value="Genomic_DNA"/>
</dbReference>
<keyword evidence="3" id="KW-1185">Reference proteome</keyword>
<reference evidence="2 3" key="1">
    <citation type="submission" date="2018-03" db="EMBL/GenBank/DDBJ databases">
        <title>The draft genome of Sphingosinicella sp. GL-C-18.</title>
        <authorList>
            <person name="Liu L."/>
            <person name="Li L."/>
            <person name="Liang L."/>
            <person name="Zhang X."/>
            <person name="Wang T."/>
        </authorList>
    </citation>
    <scope>NUCLEOTIDE SEQUENCE [LARGE SCALE GENOMIC DNA]</scope>
    <source>
        <strain evidence="2 3">GL-C-18</strain>
    </source>
</reference>
<proteinExistence type="predicted"/>
<gene>
    <name evidence="2" type="ORF">C7I55_02595</name>
</gene>
<evidence type="ECO:0000256" key="1">
    <source>
        <dbReference type="SAM" id="SignalP"/>
    </source>
</evidence>